<name>X7F7I5_9RHOB</name>
<protein>
    <submittedName>
        <fullName evidence="5">Transcriptional regulator</fullName>
    </submittedName>
</protein>
<keyword evidence="3" id="KW-0804">Transcription</keyword>
<dbReference type="InterPro" id="IPR050397">
    <property type="entry name" value="Env_Response_Regulators"/>
</dbReference>
<dbReference type="InterPro" id="IPR036388">
    <property type="entry name" value="WH-like_DNA-bd_sf"/>
</dbReference>
<dbReference type="SUPFAM" id="SSF46785">
    <property type="entry name" value="Winged helix' DNA-binding domain"/>
    <property type="match status" value="1"/>
</dbReference>
<sequence length="244" mass="26979">MPLAPVQETCAGCPIRHRAVCAHCEPQELERLERIKSYADIAAGAPIFFAGEPMRHVASVVSGAAILSRTLEDGRRQINGLMLPSDFIGRPWRETIPFDVTAASPVRLCRFERIAFEKILGDTPHVSERLLSMTLDDLDAARDWAVVLGRMAARERISAFLLILARRLGRTDRHDPSRVTFSLPLTREAIADLLGLTLETASRQMSALRRDGVIETEGRSTVIVPDLARLQEEAQDDDDGTGLT</sequence>
<organism evidence="5 6">
    <name type="scientific">Roseivivax isoporae LMG 25204</name>
    <dbReference type="NCBI Taxonomy" id="1449351"/>
    <lineage>
        <taxon>Bacteria</taxon>
        <taxon>Pseudomonadati</taxon>
        <taxon>Pseudomonadota</taxon>
        <taxon>Alphaproteobacteria</taxon>
        <taxon>Rhodobacterales</taxon>
        <taxon>Roseobacteraceae</taxon>
        <taxon>Roseivivax</taxon>
    </lineage>
</organism>
<dbReference type="AlphaFoldDB" id="X7F7I5"/>
<accession>X7F7I5</accession>
<dbReference type="OrthoDB" id="667966at2"/>
<dbReference type="PATRIC" id="fig|1449351.3.peg.2356"/>
<dbReference type="PRINTS" id="PR00034">
    <property type="entry name" value="HTHCRP"/>
</dbReference>
<dbReference type="PROSITE" id="PS51063">
    <property type="entry name" value="HTH_CRP_2"/>
    <property type="match status" value="1"/>
</dbReference>
<dbReference type="Pfam" id="PF00027">
    <property type="entry name" value="cNMP_binding"/>
    <property type="match status" value="1"/>
</dbReference>
<dbReference type="eggNOG" id="COG0664">
    <property type="taxonomic scope" value="Bacteria"/>
</dbReference>
<dbReference type="PANTHER" id="PTHR24567:SF75">
    <property type="entry name" value="FUMARATE AND NITRATE REDUCTION REGULATORY PROTEIN"/>
    <property type="match status" value="1"/>
</dbReference>
<comment type="caution">
    <text evidence="5">The sequence shown here is derived from an EMBL/GenBank/DDBJ whole genome shotgun (WGS) entry which is preliminary data.</text>
</comment>
<dbReference type="InterPro" id="IPR018490">
    <property type="entry name" value="cNMP-bd_dom_sf"/>
</dbReference>
<evidence type="ECO:0000256" key="3">
    <source>
        <dbReference type="ARBA" id="ARBA00023163"/>
    </source>
</evidence>
<dbReference type="Gene3D" id="1.10.10.10">
    <property type="entry name" value="Winged helix-like DNA-binding domain superfamily/Winged helix DNA-binding domain"/>
    <property type="match status" value="1"/>
</dbReference>
<evidence type="ECO:0000259" key="4">
    <source>
        <dbReference type="PROSITE" id="PS51063"/>
    </source>
</evidence>
<evidence type="ECO:0000256" key="1">
    <source>
        <dbReference type="ARBA" id="ARBA00023015"/>
    </source>
</evidence>
<evidence type="ECO:0000256" key="2">
    <source>
        <dbReference type="ARBA" id="ARBA00023125"/>
    </source>
</evidence>
<dbReference type="STRING" id="1449351.RISW2_05185"/>
<dbReference type="Proteomes" id="UP000023430">
    <property type="component" value="Unassembled WGS sequence"/>
</dbReference>
<keyword evidence="6" id="KW-1185">Reference proteome</keyword>
<dbReference type="InterPro" id="IPR000595">
    <property type="entry name" value="cNMP-bd_dom"/>
</dbReference>
<reference evidence="5 6" key="1">
    <citation type="submission" date="2014-01" db="EMBL/GenBank/DDBJ databases">
        <title>Roseivivax isoporae LMG 25204 Genome Sequencing.</title>
        <authorList>
            <person name="Lai Q."/>
            <person name="Li G."/>
            <person name="Shao Z."/>
        </authorList>
    </citation>
    <scope>NUCLEOTIDE SEQUENCE [LARGE SCALE GENOMIC DNA]</scope>
    <source>
        <strain evidence="5 6">LMG 25204</strain>
    </source>
</reference>
<dbReference type="GO" id="GO:0003677">
    <property type="term" value="F:DNA binding"/>
    <property type="evidence" value="ECO:0007669"/>
    <property type="project" value="UniProtKB-KW"/>
</dbReference>
<evidence type="ECO:0000313" key="5">
    <source>
        <dbReference type="EMBL" id="ETX28693.1"/>
    </source>
</evidence>
<evidence type="ECO:0000313" key="6">
    <source>
        <dbReference type="Proteomes" id="UP000023430"/>
    </source>
</evidence>
<dbReference type="EMBL" id="JAME01000016">
    <property type="protein sequence ID" value="ETX28693.1"/>
    <property type="molecule type" value="Genomic_DNA"/>
</dbReference>
<keyword evidence="2" id="KW-0238">DNA-binding</keyword>
<dbReference type="InterPro" id="IPR012318">
    <property type="entry name" value="HTH_CRP"/>
</dbReference>
<dbReference type="InterPro" id="IPR018335">
    <property type="entry name" value="Tscrpt_reg_HTH_Crp-type_CS"/>
</dbReference>
<keyword evidence="1" id="KW-0805">Transcription regulation</keyword>
<dbReference type="Pfam" id="PF13545">
    <property type="entry name" value="HTH_Crp_2"/>
    <property type="match status" value="1"/>
</dbReference>
<dbReference type="CDD" id="cd00092">
    <property type="entry name" value="HTH_CRP"/>
    <property type="match status" value="1"/>
</dbReference>
<dbReference type="SMART" id="SM00419">
    <property type="entry name" value="HTH_CRP"/>
    <property type="match status" value="1"/>
</dbReference>
<dbReference type="PANTHER" id="PTHR24567">
    <property type="entry name" value="CRP FAMILY TRANSCRIPTIONAL REGULATORY PROTEIN"/>
    <property type="match status" value="1"/>
</dbReference>
<dbReference type="SMART" id="SM00100">
    <property type="entry name" value="cNMP"/>
    <property type="match status" value="1"/>
</dbReference>
<dbReference type="NCBIfam" id="NF045989">
    <property type="entry name" value="TransRegFnrLRhodb"/>
    <property type="match status" value="1"/>
</dbReference>
<dbReference type="CDD" id="cd00038">
    <property type="entry name" value="CAP_ED"/>
    <property type="match status" value="1"/>
</dbReference>
<dbReference type="Gene3D" id="2.60.120.10">
    <property type="entry name" value="Jelly Rolls"/>
    <property type="match status" value="1"/>
</dbReference>
<feature type="domain" description="HTH crp-type" evidence="4">
    <location>
        <begin position="151"/>
        <end position="228"/>
    </location>
</feature>
<dbReference type="GO" id="GO:0003700">
    <property type="term" value="F:DNA-binding transcription factor activity"/>
    <property type="evidence" value="ECO:0007669"/>
    <property type="project" value="InterPro"/>
</dbReference>
<dbReference type="InterPro" id="IPR014710">
    <property type="entry name" value="RmlC-like_jellyroll"/>
</dbReference>
<dbReference type="InterPro" id="IPR036390">
    <property type="entry name" value="WH_DNA-bd_sf"/>
</dbReference>
<gene>
    <name evidence="5" type="ORF">RISW2_05185</name>
</gene>
<dbReference type="PROSITE" id="PS00042">
    <property type="entry name" value="HTH_CRP_1"/>
    <property type="match status" value="1"/>
</dbReference>
<dbReference type="GO" id="GO:0005829">
    <property type="term" value="C:cytosol"/>
    <property type="evidence" value="ECO:0007669"/>
    <property type="project" value="TreeGrafter"/>
</dbReference>
<proteinExistence type="predicted"/>
<dbReference type="RefSeq" id="WP_043771079.1">
    <property type="nucleotide sequence ID" value="NZ_JAME01000016.1"/>
</dbReference>
<dbReference type="SUPFAM" id="SSF51206">
    <property type="entry name" value="cAMP-binding domain-like"/>
    <property type="match status" value="1"/>
</dbReference>